<dbReference type="AlphaFoldDB" id="A0A2P2NRW5"/>
<protein>
    <submittedName>
        <fullName evidence="1">Uncharacterized protein</fullName>
    </submittedName>
</protein>
<evidence type="ECO:0000313" key="1">
    <source>
        <dbReference type="EMBL" id="MBX45174.1"/>
    </source>
</evidence>
<proteinExistence type="predicted"/>
<accession>A0A2P2NRW5</accession>
<dbReference type="EMBL" id="GGEC01064690">
    <property type="protein sequence ID" value="MBX45174.1"/>
    <property type="molecule type" value="Transcribed_RNA"/>
</dbReference>
<sequence>MISGVHVIKMKGLCAHPEHRDLYANRGLPPQLPI</sequence>
<name>A0A2P2NRW5_RHIMU</name>
<reference evidence="1" key="1">
    <citation type="submission" date="2018-02" db="EMBL/GenBank/DDBJ databases">
        <title>Rhizophora mucronata_Transcriptome.</title>
        <authorList>
            <person name="Meera S.P."/>
            <person name="Sreeshan A."/>
            <person name="Augustine A."/>
        </authorList>
    </citation>
    <scope>NUCLEOTIDE SEQUENCE</scope>
    <source>
        <tissue evidence="1">Leaf</tissue>
    </source>
</reference>
<organism evidence="1">
    <name type="scientific">Rhizophora mucronata</name>
    <name type="common">Asiatic mangrove</name>
    <dbReference type="NCBI Taxonomy" id="61149"/>
    <lineage>
        <taxon>Eukaryota</taxon>
        <taxon>Viridiplantae</taxon>
        <taxon>Streptophyta</taxon>
        <taxon>Embryophyta</taxon>
        <taxon>Tracheophyta</taxon>
        <taxon>Spermatophyta</taxon>
        <taxon>Magnoliopsida</taxon>
        <taxon>eudicotyledons</taxon>
        <taxon>Gunneridae</taxon>
        <taxon>Pentapetalae</taxon>
        <taxon>rosids</taxon>
        <taxon>fabids</taxon>
        <taxon>Malpighiales</taxon>
        <taxon>Rhizophoraceae</taxon>
        <taxon>Rhizophora</taxon>
    </lineage>
</organism>